<sequence>MTTEQINSGKVDCDPWAEKSPWIVDQERREAAEKAAEAAREKERFKAAWVDMTKRPNEWLQIVNRQDVKDSAVRVAVALASFGGNGNTQGVFPTIDTVTEMLPKGRRTVERGFEALREADLIREQSRTFNGPVTYRLGAMPDA</sequence>
<proteinExistence type="predicted"/>
<keyword evidence="2" id="KW-1185">Reference proteome</keyword>
<organism evidence="1 2">
    <name type="scientific">Streptomyces lancefieldiae</name>
    <dbReference type="NCBI Taxonomy" id="3075520"/>
    <lineage>
        <taxon>Bacteria</taxon>
        <taxon>Bacillati</taxon>
        <taxon>Actinomycetota</taxon>
        <taxon>Actinomycetes</taxon>
        <taxon>Kitasatosporales</taxon>
        <taxon>Streptomycetaceae</taxon>
        <taxon>Streptomyces</taxon>
    </lineage>
</organism>
<evidence type="ECO:0000313" key="1">
    <source>
        <dbReference type="EMBL" id="MDT0611985.1"/>
    </source>
</evidence>
<name>A0ABU3AQ85_9ACTN</name>
<protein>
    <recommendedName>
        <fullName evidence="3">Helix-turn-helix domain-containing protein</fullName>
    </recommendedName>
</protein>
<evidence type="ECO:0000313" key="2">
    <source>
        <dbReference type="Proteomes" id="UP001180724"/>
    </source>
</evidence>
<gene>
    <name evidence="1" type="ORF">RM812_17355</name>
</gene>
<dbReference type="Proteomes" id="UP001180724">
    <property type="component" value="Unassembled WGS sequence"/>
</dbReference>
<evidence type="ECO:0008006" key="3">
    <source>
        <dbReference type="Google" id="ProtNLM"/>
    </source>
</evidence>
<dbReference type="RefSeq" id="WP_311573480.1">
    <property type="nucleotide sequence ID" value="NZ_JAVRFH010000015.1"/>
</dbReference>
<comment type="caution">
    <text evidence="1">The sequence shown here is derived from an EMBL/GenBank/DDBJ whole genome shotgun (WGS) entry which is preliminary data.</text>
</comment>
<reference evidence="1" key="1">
    <citation type="submission" date="2024-05" db="EMBL/GenBank/DDBJ databases">
        <title>30 novel species of actinomycetes from the DSMZ collection.</title>
        <authorList>
            <person name="Nouioui I."/>
        </authorList>
    </citation>
    <scope>NUCLEOTIDE SEQUENCE</scope>
    <source>
        <strain evidence="1">DSM 40712</strain>
    </source>
</reference>
<accession>A0ABU3AQ85</accession>
<dbReference type="EMBL" id="JAVRFH010000015">
    <property type="protein sequence ID" value="MDT0611985.1"/>
    <property type="molecule type" value="Genomic_DNA"/>
</dbReference>